<dbReference type="AlphaFoldDB" id="A0A3D8GRL9"/>
<protein>
    <submittedName>
        <fullName evidence="1">Uncharacterized protein</fullName>
    </submittedName>
</protein>
<evidence type="ECO:0000313" key="2">
    <source>
        <dbReference type="Proteomes" id="UP000257144"/>
    </source>
</evidence>
<dbReference type="RefSeq" id="WP_115452199.1">
    <property type="nucleotide sequence ID" value="NZ_QNQT01000004.1"/>
</dbReference>
<evidence type="ECO:0000313" key="1">
    <source>
        <dbReference type="EMBL" id="RDU36726.1"/>
    </source>
</evidence>
<comment type="caution">
    <text evidence="1">The sequence shown here is derived from an EMBL/GenBank/DDBJ whole genome shotgun (WGS) entry which is preliminary data.</text>
</comment>
<proteinExistence type="predicted"/>
<gene>
    <name evidence="1" type="ORF">DRW41_11770</name>
</gene>
<accession>A0A3D8GRL9</accession>
<organism evidence="1 2">
    <name type="scientific">Neobacillus piezotolerans</name>
    <dbReference type="NCBI Taxonomy" id="2259171"/>
    <lineage>
        <taxon>Bacteria</taxon>
        <taxon>Bacillati</taxon>
        <taxon>Bacillota</taxon>
        <taxon>Bacilli</taxon>
        <taxon>Bacillales</taxon>
        <taxon>Bacillaceae</taxon>
        <taxon>Neobacillus</taxon>
    </lineage>
</organism>
<dbReference type="Proteomes" id="UP000257144">
    <property type="component" value="Unassembled WGS sequence"/>
</dbReference>
<keyword evidence="2" id="KW-1185">Reference proteome</keyword>
<reference evidence="1 2" key="1">
    <citation type="submission" date="2018-07" db="EMBL/GenBank/DDBJ databases">
        <title>Bacillus sp. YLB-04 draft genome sequence.</title>
        <authorList>
            <person name="Yu L."/>
            <person name="Tang X."/>
        </authorList>
    </citation>
    <scope>NUCLEOTIDE SEQUENCE [LARGE SCALE GENOMIC DNA]</scope>
    <source>
        <strain evidence="1 2">YLB-04</strain>
    </source>
</reference>
<sequence length="154" mass="16715">MVCTNTTTTFNGYTFTYLAAQSDPAQGLFCYRVQSATPINRNDLSNWVLEVCPDCPDFFRQFINIEGCSSVPAQAGANCEKRNQIPPNQVPLIGVVFNYTLSRQPGNSATFCVEFDTPLELGEVRVGFKAGNQNPFVSPTTICGPVCSGIKGCP</sequence>
<dbReference type="EMBL" id="QNQT01000004">
    <property type="protein sequence ID" value="RDU36726.1"/>
    <property type="molecule type" value="Genomic_DNA"/>
</dbReference>
<name>A0A3D8GRL9_9BACI</name>